<gene>
    <name evidence="2" type="ORF">Dsin_009233</name>
</gene>
<comment type="caution">
    <text evidence="2">The sequence shown here is derived from an EMBL/GenBank/DDBJ whole genome shotgun (WGS) entry which is preliminary data.</text>
</comment>
<dbReference type="PANTHER" id="PTHR10492:SF57">
    <property type="entry name" value="ATP-DEPENDENT DNA HELICASE"/>
    <property type="match status" value="1"/>
</dbReference>
<feature type="domain" description="DNA helicase Pif1-like 2B" evidence="1">
    <location>
        <begin position="125"/>
        <end position="161"/>
    </location>
</feature>
<dbReference type="InterPro" id="IPR049163">
    <property type="entry name" value="Pif1-like_2B_dom"/>
</dbReference>
<organism evidence="2 3">
    <name type="scientific">Dipteronia sinensis</name>
    <dbReference type="NCBI Taxonomy" id="43782"/>
    <lineage>
        <taxon>Eukaryota</taxon>
        <taxon>Viridiplantae</taxon>
        <taxon>Streptophyta</taxon>
        <taxon>Embryophyta</taxon>
        <taxon>Tracheophyta</taxon>
        <taxon>Spermatophyta</taxon>
        <taxon>Magnoliopsida</taxon>
        <taxon>eudicotyledons</taxon>
        <taxon>Gunneridae</taxon>
        <taxon>Pentapetalae</taxon>
        <taxon>rosids</taxon>
        <taxon>malvids</taxon>
        <taxon>Sapindales</taxon>
        <taxon>Sapindaceae</taxon>
        <taxon>Hippocastanoideae</taxon>
        <taxon>Acereae</taxon>
        <taxon>Dipteronia</taxon>
    </lineage>
</organism>
<reference evidence="2" key="1">
    <citation type="journal article" date="2023" name="Plant J.">
        <title>Genome sequences and population genomics provide insights into the demographic history, inbreeding, and mutation load of two 'living fossil' tree species of Dipteronia.</title>
        <authorList>
            <person name="Feng Y."/>
            <person name="Comes H.P."/>
            <person name="Chen J."/>
            <person name="Zhu S."/>
            <person name="Lu R."/>
            <person name="Zhang X."/>
            <person name="Li P."/>
            <person name="Qiu J."/>
            <person name="Olsen K.M."/>
            <person name="Qiu Y."/>
        </authorList>
    </citation>
    <scope>NUCLEOTIDE SEQUENCE</scope>
    <source>
        <strain evidence="2">NBL</strain>
    </source>
</reference>
<keyword evidence="3" id="KW-1185">Reference proteome</keyword>
<proteinExistence type="predicted"/>
<dbReference type="PANTHER" id="PTHR10492">
    <property type="match status" value="1"/>
</dbReference>
<accession>A0AAE0AQ84</accession>
<evidence type="ECO:0000259" key="1">
    <source>
        <dbReference type="Pfam" id="PF21530"/>
    </source>
</evidence>
<evidence type="ECO:0000313" key="3">
    <source>
        <dbReference type="Proteomes" id="UP001281410"/>
    </source>
</evidence>
<dbReference type="AlphaFoldDB" id="A0AAE0AQ84"/>
<sequence>MIIKDSTFFTECILGLGDGKLPNVSLECEEGSWWIKIPNGLLIPDSDNHVASVVSNTYPDLTNRYTDPDYLRNRGSLTLTNQTVDEIDSYILNVIPWDTTTYLSSDSICKPFGKVFDQDMMFPVEFLNSLKFPRLLNHELHLKIGIPIILLRNINPSAGFCRET</sequence>
<evidence type="ECO:0000313" key="2">
    <source>
        <dbReference type="EMBL" id="KAK3222208.1"/>
    </source>
</evidence>
<protein>
    <recommendedName>
        <fullName evidence="1">DNA helicase Pif1-like 2B domain-containing protein</fullName>
    </recommendedName>
</protein>
<dbReference type="EMBL" id="JANJYJ010000003">
    <property type="protein sequence ID" value="KAK3222208.1"/>
    <property type="molecule type" value="Genomic_DNA"/>
</dbReference>
<dbReference type="Proteomes" id="UP001281410">
    <property type="component" value="Unassembled WGS sequence"/>
</dbReference>
<name>A0AAE0AQ84_9ROSI</name>
<dbReference type="Pfam" id="PF21530">
    <property type="entry name" value="Pif1_2B_dom"/>
    <property type="match status" value="1"/>
</dbReference>